<evidence type="ECO:0000313" key="5">
    <source>
        <dbReference type="Proteomes" id="UP000006906"/>
    </source>
</evidence>
<evidence type="ECO:0000256" key="1">
    <source>
        <dbReference type="SAM" id="Coils"/>
    </source>
</evidence>
<dbReference type="STRING" id="3055.A0A2K3E4B8"/>
<dbReference type="RefSeq" id="XP_042927886.1">
    <property type="nucleotide sequence ID" value="XM_043060124.1"/>
</dbReference>
<proteinExistence type="predicted"/>
<feature type="compositionally biased region" description="Low complexity" evidence="2">
    <location>
        <begin position="244"/>
        <end position="254"/>
    </location>
</feature>
<dbReference type="GO" id="GO:0005524">
    <property type="term" value="F:ATP binding"/>
    <property type="evidence" value="ECO:0007669"/>
    <property type="project" value="InterPro"/>
</dbReference>
<dbReference type="Gramene" id="PNW87632">
    <property type="protein sequence ID" value="PNW87632"/>
    <property type="gene ID" value="CHLRE_02g141946v5"/>
</dbReference>
<feature type="region of interest" description="Disordered" evidence="2">
    <location>
        <begin position="942"/>
        <end position="968"/>
    </location>
</feature>
<evidence type="ECO:0000256" key="2">
    <source>
        <dbReference type="SAM" id="MobiDB-lite"/>
    </source>
</evidence>
<dbReference type="KEGG" id="cre:CHLRE_02g141946v5"/>
<feature type="compositionally biased region" description="Polar residues" evidence="2">
    <location>
        <begin position="942"/>
        <end position="954"/>
    </location>
</feature>
<dbReference type="Gene3D" id="3.30.200.20">
    <property type="entry name" value="Phosphorylase Kinase, domain 1"/>
    <property type="match status" value="1"/>
</dbReference>
<dbReference type="InterPro" id="IPR000719">
    <property type="entry name" value="Prot_kinase_dom"/>
</dbReference>
<dbReference type="PROSITE" id="PS00108">
    <property type="entry name" value="PROTEIN_KINASE_ST"/>
    <property type="match status" value="1"/>
</dbReference>
<dbReference type="InParanoid" id="A0A2K3E4B8"/>
<organism evidence="4 5">
    <name type="scientific">Chlamydomonas reinhardtii</name>
    <name type="common">Chlamydomonas smithii</name>
    <dbReference type="NCBI Taxonomy" id="3055"/>
    <lineage>
        <taxon>Eukaryota</taxon>
        <taxon>Viridiplantae</taxon>
        <taxon>Chlorophyta</taxon>
        <taxon>core chlorophytes</taxon>
        <taxon>Chlorophyceae</taxon>
        <taxon>CS clade</taxon>
        <taxon>Chlamydomonadales</taxon>
        <taxon>Chlamydomonadaceae</taxon>
        <taxon>Chlamydomonas</taxon>
    </lineage>
</organism>
<dbReference type="GO" id="GO:0004674">
    <property type="term" value="F:protein serine/threonine kinase activity"/>
    <property type="evidence" value="ECO:0000318"/>
    <property type="project" value="GO_Central"/>
</dbReference>
<accession>A0A2K3E4B8</accession>
<feature type="compositionally biased region" description="Polar residues" evidence="2">
    <location>
        <begin position="364"/>
        <end position="376"/>
    </location>
</feature>
<feature type="compositionally biased region" description="Low complexity" evidence="2">
    <location>
        <begin position="1674"/>
        <end position="1691"/>
    </location>
</feature>
<dbReference type="OrthoDB" id="549490at2759"/>
<dbReference type="InterPro" id="IPR001245">
    <property type="entry name" value="Ser-Thr/Tyr_kinase_cat_dom"/>
</dbReference>
<feature type="domain" description="Protein kinase" evidence="3">
    <location>
        <begin position="298"/>
        <end position="625"/>
    </location>
</feature>
<dbReference type="Gene3D" id="1.10.510.10">
    <property type="entry name" value="Transferase(Phosphotransferase) domain 1"/>
    <property type="match status" value="1"/>
</dbReference>
<dbReference type="GeneID" id="66052552"/>
<feature type="coiled-coil region" evidence="1">
    <location>
        <begin position="1500"/>
        <end position="1544"/>
    </location>
</feature>
<feature type="region of interest" description="Disordered" evidence="2">
    <location>
        <begin position="244"/>
        <end position="396"/>
    </location>
</feature>
<dbReference type="EMBL" id="CM008963">
    <property type="protein sequence ID" value="PNW87632.1"/>
    <property type="molecule type" value="Genomic_DNA"/>
</dbReference>
<gene>
    <name evidence="4" type="ORF">CHLRE_02g141946v5</name>
</gene>
<reference evidence="4 5" key="1">
    <citation type="journal article" date="2007" name="Science">
        <title>The Chlamydomonas genome reveals the evolution of key animal and plant functions.</title>
        <authorList>
            <person name="Merchant S.S."/>
            <person name="Prochnik S.E."/>
            <person name="Vallon O."/>
            <person name="Harris E.H."/>
            <person name="Karpowicz S.J."/>
            <person name="Witman G.B."/>
            <person name="Terry A."/>
            <person name="Salamov A."/>
            <person name="Fritz-Laylin L.K."/>
            <person name="Marechal-Drouard L."/>
            <person name="Marshall W.F."/>
            <person name="Qu L.H."/>
            <person name="Nelson D.R."/>
            <person name="Sanderfoot A.A."/>
            <person name="Spalding M.H."/>
            <person name="Kapitonov V.V."/>
            <person name="Ren Q."/>
            <person name="Ferris P."/>
            <person name="Lindquist E."/>
            <person name="Shapiro H."/>
            <person name="Lucas S.M."/>
            <person name="Grimwood J."/>
            <person name="Schmutz J."/>
            <person name="Cardol P."/>
            <person name="Cerutti H."/>
            <person name="Chanfreau G."/>
            <person name="Chen C.L."/>
            <person name="Cognat V."/>
            <person name="Croft M.T."/>
            <person name="Dent R."/>
            <person name="Dutcher S."/>
            <person name="Fernandez E."/>
            <person name="Fukuzawa H."/>
            <person name="Gonzalez-Ballester D."/>
            <person name="Gonzalez-Halphen D."/>
            <person name="Hallmann A."/>
            <person name="Hanikenne M."/>
            <person name="Hippler M."/>
            <person name="Inwood W."/>
            <person name="Jabbari K."/>
            <person name="Kalanon M."/>
            <person name="Kuras R."/>
            <person name="Lefebvre P.A."/>
            <person name="Lemaire S.D."/>
            <person name="Lobanov A.V."/>
            <person name="Lohr M."/>
            <person name="Manuell A."/>
            <person name="Meier I."/>
            <person name="Mets L."/>
            <person name="Mittag M."/>
            <person name="Mittelmeier T."/>
            <person name="Moroney J.V."/>
            <person name="Moseley J."/>
            <person name="Napoli C."/>
            <person name="Nedelcu A.M."/>
            <person name="Niyogi K."/>
            <person name="Novoselov S.V."/>
            <person name="Paulsen I.T."/>
            <person name="Pazour G."/>
            <person name="Purton S."/>
            <person name="Ral J.P."/>
            <person name="Riano-Pachon D.M."/>
            <person name="Riekhof W."/>
            <person name="Rymarquis L."/>
            <person name="Schroda M."/>
            <person name="Stern D."/>
            <person name="Umen J."/>
            <person name="Willows R."/>
            <person name="Wilson N."/>
            <person name="Zimmer S.L."/>
            <person name="Allmer J."/>
            <person name="Balk J."/>
            <person name="Bisova K."/>
            <person name="Chen C.J."/>
            <person name="Elias M."/>
            <person name="Gendler K."/>
            <person name="Hauser C."/>
            <person name="Lamb M.R."/>
            <person name="Ledford H."/>
            <person name="Long J.C."/>
            <person name="Minagawa J."/>
            <person name="Page M.D."/>
            <person name="Pan J."/>
            <person name="Pootakham W."/>
            <person name="Roje S."/>
            <person name="Rose A."/>
            <person name="Stahlberg E."/>
            <person name="Terauchi A.M."/>
            <person name="Yang P."/>
            <person name="Ball S."/>
            <person name="Bowler C."/>
            <person name="Dieckmann C.L."/>
            <person name="Gladyshev V.N."/>
            <person name="Green P."/>
            <person name="Jorgensen R."/>
            <person name="Mayfield S."/>
            <person name="Mueller-Roeber B."/>
            <person name="Rajamani S."/>
            <person name="Sayre R.T."/>
            <person name="Brokstein P."/>
            <person name="Dubchak I."/>
            <person name="Goodstein D."/>
            <person name="Hornick L."/>
            <person name="Huang Y.W."/>
            <person name="Jhaveri J."/>
            <person name="Luo Y."/>
            <person name="Martinez D."/>
            <person name="Ngau W.C."/>
            <person name="Otillar B."/>
            <person name="Poliakov A."/>
            <person name="Porter A."/>
            <person name="Szajkowski L."/>
            <person name="Werner G."/>
            <person name="Zhou K."/>
            <person name="Grigoriev I.V."/>
            <person name="Rokhsar D.S."/>
            <person name="Grossman A.R."/>
        </authorList>
    </citation>
    <scope>NUCLEOTIDE SEQUENCE [LARGE SCALE GENOMIC DNA]</scope>
    <source>
        <strain evidence="5">CC-503</strain>
    </source>
</reference>
<feature type="compositionally biased region" description="Low complexity" evidence="2">
    <location>
        <begin position="299"/>
        <end position="359"/>
    </location>
</feature>
<dbReference type="SUPFAM" id="SSF56112">
    <property type="entry name" value="Protein kinase-like (PK-like)"/>
    <property type="match status" value="1"/>
</dbReference>
<dbReference type="InterPro" id="IPR051681">
    <property type="entry name" value="Ser/Thr_Kinases-Pseudokinases"/>
</dbReference>
<keyword evidence="1" id="KW-0175">Coiled coil</keyword>
<feature type="region of interest" description="Disordered" evidence="2">
    <location>
        <begin position="1621"/>
        <end position="1691"/>
    </location>
</feature>
<dbReference type="ExpressionAtlas" id="A0A2K3E4B8">
    <property type="expression patterns" value="baseline and differential"/>
</dbReference>
<protein>
    <recommendedName>
        <fullName evidence="3">Protein kinase domain-containing protein</fullName>
    </recommendedName>
</protein>
<dbReference type="PANTHER" id="PTHR44329:SF261">
    <property type="entry name" value="ZINC FINGER CONTAINING PROTEIN KINASE-RELATED"/>
    <property type="match status" value="1"/>
</dbReference>
<dbReference type="Pfam" id="PF07714">
    <property type="entry name" value="PK_Tyr_Ser-Thr"/>
    <property type="match status" value="1"/>
</dbReference>
<dbReference type="SMART" id="SM00220">
    <property type="entry name" value="S_TKc"/>
    <property type="match status" value="1"/>
</dbReference>
<dbReference type="PROSITE" id="PS50011">
    <property type="entry name" value="PROTEIN_KINASE_DOM"/>
    <property type="match status" value="1"/>
</dbReference>
<dbReference type="GO" id="GO:0007165">
    <property type="term" value="P:signal transduction"/>
    <property type="evidence" value="ECO:0000318"/>
    <property type="project" value="GO_Central"/>
</dbReference>
<keyword evidence="5" id="KW-1185">Reference proteome</keyword>
<dbReference type="InterPro" id="IPR008271">
    <property type="entry name" value="Ser/Thr_kinase_AS"/>
</dbReference>
<evidence type="ECO:0000313" key="4">
    <source>
        <dbReference type="EMBL" id="PNW87632.1"/>
    </source>
</evidence>
<dbReference type="Proteomes" id="UP000006906">
    <property type="component" value="Chromosome 2"/>
</dbReference>
<evidence type="ECO:0000259" key="3">
    <source>
        <dbReference type="PROSITE" id="PS50011"/>
    </source>
</evidence>
<name>A0A2K3E4B8_CHLRE</name>
<sequence>MDQLSTLNSQSADTFMLMSGSRLSVSGVERPPMHLDKSFPQLPRTLAVKLSSFEALLAAVSDHVWVGQGAQGAVLRATWRSGCTVAVKWLVTDAVDVHAAYMEALLAKMLAHPYLVQTFEYGMASLNDNFDQHRKPVDVRTPASPSPLLHGTAAASTIVSVPSGGAPKHSQLQQQTHYRAVQPHTAAQTHSICSKDRDRCSTQQQPLSMSAAALALQSFVMEDAFPIVASGSFTAGPTPIAAQAALAKHAAAQHSPDDSSATHQRHKQEAQSSSPDAPATLPPQECGGAGRHIDGRIPGAAAHTGAGSTAATPLSSASLSQQLAGYMQPQHSQPQKQQQQLRGCGGQQQQQQQLLSQLHRQYRSPVSGQHQHTQRNPPDDVSRVWTSDDSFDGSASRLAHGSNTSVDCLDVLKQLGAAPGKYVVQIVSEWCDEGTLHVAIRKGVFRAQPQHGRSQTWALRALLQTAREVALGMCHLHYSLNIIHGDLKPGNVLLKSSRVDSRGFVAKVADFGLSRLLCNQTDGFVSTADWGTVPYMAGEYLDNKLCKSSDVYSFGVLLWQMFTGKAPFAGHHEAQVAVGVMTGSLQLEWPTNMPPPLARLGQACCRHEPQQRPTFKDVAVALAGIETQIRETHSRARMLQRIGSEHPAPGGHPAAAIGSASATCTAVSAHADSYGGYPGHASPGVLLPLPGSVPPSMLPPSLGLGLGLNSHQLPTLPAHSLPTPGSFSRVLKQAHSLPYQLPQTSHGGAAGSAFAASATVCGINGIGGGTNGGNTPVTAFAAHMSTVGASSITTACTAADHSAGFLLGSIHELPTMYAAGATMAVLPSSTLLSVAIPSAAGGVAAPTAPEGWMLGSASHMEAAMAAAMAASVAAHPGVASSGARGTPMVAAAAAVAAAAGVASAAPSHSAAVQTMSLDLVPPQEGSQDAALALQAAASWVETGSSSSTPHNANGTARLPQPASASPAHHLQQYTAVPPGALPLMPWLQPLPATTGAAFPQQQQQHVAYGQPYRYPLMYGPVRKQSSPPLLRGPSGSRLIHASVEVPLPVPLPAAAASPNTGGAGTGAGIAAAVAPLAGMPAPVPQLVSQQQMPGAGICCCAAPAETEVASGNGPQHALHAQPGTALPHYNYVYTYPAPAPLPLPLPGPGPVPPQLPQAPRPNDLLPAAAPSALSTSVGASAIGSTGAKMLASPTARTAGATAAAPASTSMGAIAVVAPSGLQQAAWPQQGSLGGAGDGVDAGAGARPSGGGYGATGGSELSAVASLGGMGPGLAGIAVLLGGDRCNVTAAALPGHNAAAIVGPVSLAAAARDAAVPWAGPDTSSICASDAVTLGGTPTMHHDMGFAGPWAADAQSCFPERRPSTQEVQLDITLGRMGGVVADALSLRLLECNAAAAEPPAAESNIDREQQPSLSFPLPPVVHSGAQPYQPLLTPPRTGSGGGVVGTLELVAAAATNSGGGSGPVAGVSMGPSTQSHQQLLQHHHQQQWQQQIQYQQQIVMQQQQQLKQQLLQQQQQLQHDQQQLQHDQQLLKQQQQQLMLQQQQQQQLAPVLRRSLTIGTRRRSLTAAGMSSAAADEDLAPGRRSMDEAAALWRLANPGRDGSDGAGGPRMSTSTTLTWTSSVARSGSSAQPFHRLPGGPAAGQTSAPSSAGRLQCLQLHQHQQAEQTPHLSYGQQQPPASAVPSASGSAAAHMPLAQRSMAAGVMQAAFGFPGSARRAHTVHTLRASSAGVGLLSASPSASHRSSINLLLGRAGQDATADRKGPGGSSPLLSSMMAIPLAPLHEAFESPAGPDRMLGE</sequence>
<feature type="region of interest" description="Disordered" evidence="2">
    <location>
        <begin position="1563"/>
        <end position="1582"/>
    </location>
</feature>
<dbReference type="InterPro" id="IPR011009">
    <property type="entry name" value="Kinase-like_dom_sf"/>
</dbReference>
<feature type="compositionally biased region" description="Low complexity" evidence="2">
    <location>
        <begin position="1654"/>
        <end position="1664"/>
    </location>
</feature>
<dbReference type="PANTHER" id="PTHR44329">
    <property type="entry name" value="SERINE/THREONINE-PROTEIN KINASE TNNI3K-RELATED"/>
    <property type="match status" value="1"/>
</dbReference>